<dbReference type="Pfam" id="PF01590">
    <property type="entry name" value="GAF"/>
    <property type="match status" value="1"/>
</dbReference>
<evidence type="ECO:0000313" key="2">
    <source>
        <dbReference type="EMBL" id="GEO03384.1"/>
    </source>
</evidence>
<dbReference type="InterPro" id="IPR003018">
    <property type="entry name" value="GAF"/>
</dbReference>
<protein>
    <recommendedName>
        <fullName evidence="1">GAF domain-containing protein</fullName>
    </recommendedName>
</protein>
<keyword evidence="3" id="KW-1185">Reference proteome</keyword>
<proteinExistence type="predicted"/>
<name>A0A512AUK0_9BACT</name>
<dbReference type="InterPro" id="IPR029016">
    <property type="entry name" value="GAF-like_dom_sf"/>
</dbReference>
<dbReference type="SUPFAM" id="SSF55781">
    <property type="entry name" value="GAF domain-like"/>
    <property type="match status" value="1"/>
</dbReference>
<organism evidence="2 3">
    <name type="scientific">Adhaeribacter aerolatus</name>
    <dbReference type="NCBI Taxonomy" id="670289"/>
    <lineage>
        <taxon>Bacteria</taxon>
        <taxon>Pseudomonadati</taxon>
        <taxon>Bacteroidota</taxon>
        <taxon>Cytophagia</taxon>
        <taxon>Cytophagales</taxon>
        <taxon>Hymenobacteraceae</taxon>
        <taxon>Adhaeribacter</taxon>
    </lineage>
</organism>
<feature type="domain" description="GAF" evidence="1">
    <location>
        <begin position="35"/>
        <end position="158"/>
    </location>
</feature>
<comment type="caution">
    <text evidence="2">The sequence shown here is derived from an EMBL/GenBank/DDBJ whole genome shotgun (WGS) entry which is preliminary data.</text>
</comment>
<dbReference type="EMBL" id="BJYS01000005">
    <property type="protein sequence ID" value="GEO03384.1"/>
    <property type="molecule type" value="Genomic_DNA"/>
</dbReference>
<dbReference type="AlphaFoldDB" id="A0A512AUK0"/>
<reference evidence="2 3" key="1">
    <citation type="submission" date="2019-07" db="EMBL/GenBank/DDBJ databases">
        <title>Whole genome shotgun sequence of Adhaeribacter aerolatus NBRC 106133.</title>
        <authorList>
            <person name="Hosoyama A."/>
            <person name="Uohara A."/>
            <person name="Ohji S."/>
            <person name="Ichikawa N."/>
        </authorList>
    </citation>
    <scope>NUCLEOTIDE SEQUENCE [LARGE SCALE GENOMIC DNA]</scope>
    <source>
        <strain evidence="2 3">NBRC 106133</strain>
    </source>
</reference>
<evidence type="ECO:0000313" key="3">
    <source>
        <dbReference type="Proteomes" id="UP000321532"/>
    </source>
</evidence>
<dbReference type="Gene3D" id="3.30.450.40">
    <property type="match status" value="1"/>
</dbReference>
<accession>A0A512AUK0</accession>
<sequence length="174" mass="19498">MKNYLGRPHIPDNEEERLAKLKSYYVLDAYEQSGTFQHVAIMAARIFEVPMAFVNFVDEQNILIKASVGFNEVSEVKREVGLCSLAILKDEVTVFENAKREPRFLTNPLVHGEFGLEFYAGAPLKTTDGFNIGVIAIADKKPREFSKDEEQLLAGLAACIIDELEERQALLASC</sequence>
<dbReference type="OrthoDB" id="9811889at2"/>
<dbReference type="Proteomes" id="UP000321532">
    <property type="component" value="Unassembled WGS sequence"/>
</dbReference>
<evidence type="ECO:0000259" key="1">
    <source>
        <dbReference type="Pfam" id="PF01590"/>
    </source>
</evidence>
<gene>
    <name evidence="2" type="ORF">AAE02nite_10480</name>
</gene>
<dbReference type="PANTHER" id="PTHR43102">
    <property type="entry name" value="SLR1143 PROTEIN"/>
    <property type="match status" value="1"/>
</dbReference>
<dbReference type="PANTHER" id="PTHR43102:SF2">
    <property type="entry name" value="GAF DOMAIN-CONTAINING PROTEIN"/>
    <property type="match status" value="1"/>
</dbReference>
<dbReference type="RefSeq" id="WP_146895648.1">
    <property type="nucleotide sequence ID" value="NZ_BJYS01000005.1"/>
</dbReference>